<evidence type="ECO:0000256" key="1">
    <source>
        <dbReference type="ARBA" id="ARBA00001946"/>
    </source>
</evidence>
<reference evidence="7 8" key="1">
    <citation type="submission" date="2006-02" db="EMBL/GenBank/DDBJ databases">
        <authorList>
            <person name="Waterbury J."/>
            <person name="Ferriera S."/>
            <person name="Johnson J."/>
            <person name="Kravitz S."/>
            <person name="Halpern A."/>
            <person name="Remington K."/>
            <person name="Beeson K."/>
            <person name="Tran B."/>
            <person name="Rogers Y.-H."/>
            <person name="Friedman R."/>
            <person name="Venter J.C."/>
        </authorList>
    </citation>
    <scope>NUCLEOTIDE SEQUENCE [LARGE SCALE GENOMIC DNA]</scope>
    <source>
        <strain evidence="7 8">Nb-231</strain>
    </source>
</reference>
<dbReference type="eggNOG" id="COG1216">
    <property type="taxonomic scope" value="Bacteria"/>
</dbReference>
<dbReference type="EMBL" id="AAOF01000007">
    <property type="protein sequence ID" value="EAR21656.1"/>
    <property type="molecule type" value="Genomic_DNA"/>
</dbReference>
<dbReference type="STRING" id="314278.NB231_02778"/>
<dbReference type="GO" id="GO:0016757">
    <property type="term" value="F:glycosyltransferase activity"/>
    <property type="evidence" value="ECO:0007669"/>
    <property type="project" value="UniProtKB-KW"/>
</dbReference>
<comment type="caution">
    <text evidence="7">The sequence shown here is derived from an EMBL/GenBank/DDBJ whole genome shotgun (WGS) entry which is preliminary data.</text>
</comment>
<dbReference type="Gene3D" id="3.90.550.10">
    <property type="entry name" value="Spore Coat Polysaccharide Biosynthesis Protein SpsA, Chain A"/>
    <property type="match status" value="1"/>
</dbReference>
<dbReference type="Proteomes" id="UP000003374">
    <property type="component" value="Unassembled WGS sequence"/>
</dbReference>
<protein>
    <recommendedName>
        <fullName evidence="6">Glycosyltransferase 2-like domain-containing protein</fullName>
    </recommendedName>
</protein>
<comment type="cofactor">
    <cofactor evidence="1">
        <name>Mg(2+)</name>
        <dbReference type="ChEBI" id="CHEBI:18420"/>
    </cofactor>
</comment>
<dbReference type="InterPro" id="IPR050256">
    <property type="entry name" value="Glycosyltransferase_2"/>
</dbReference>
<keyword evidence="4" id="KW-0808">Transferase</keyword>
<dbReference type="RefSeq" id="WP_004999557.1">
    <property type="nucleotide sequence ID" value="NZ_CH672427.1"/>
</dbReference>
<dbReference type="InterPro" id="IPR001173">
    <property type="entry name" value="Glyco_trans_2-like"/>
</dbReference>
<evidence type="ECO:0000256" key="5">
    <source>
        <dbReference type="ARBA" id="ARBA00022842"/>
    </source>
</evidence>
<comment type="similarity">
    <text evidence="2">Belongs to the glycosyltransferase 2 family.</text>
</comment>
<gene>
    <name evidence="7" type="ORF">NB231_02778</name>
</gene>
<evidence type="ECO:0000313" key="8">
    <source>
        <dbReference type="Proteomes" id="UP000003374"/>
    </source>
</evidence>
<keyword evidence="3" id="KW-0328">Glycosyltransferase</keyword>
<keyword evidence="5" id="KW-0460">Magnesium</keyword>
<evidence type="ECO:0000259" key="6">
    <source>
        <dbReference type="Pfam" id="PF00535"/>
    </source>
</evidence>
<accession>A4BRT5</accession>
<dbReference type="AlphaFoldDB" id="A4BRT5"/>
<evidence type="ECO:0000313" key="7">
    <source>
        <dbReference type="EMBL" id="EAR21656.1"/>
    </source>
</evidence>
<feature type="domain" description="Glycosyltransferase 2-like" evidence="6">
    <location>
        <begin position="4"/>
        <end position="123"/>
    </location>
</feature>
<evidence type="ECO:0000256" key="4">
    <source>
        <dbReference type="ARBA" id="ARBA00022679"/>
    </source>
</evidence>
<dbReference type="InterPro" id="IPR029044">
    <property type="entry name" value="Nucleotide-diphossugar_trans"/>
</dbReference>
<proteinExistence type="inferred from homology"/>
<dbReference type="SUPFAM" id="SSF53448">
    <property type="entry name" value="Nucleotide-diphospho-sugar transferases"/>
    <property type="match status" value="1"/>
</dbReference>
<name>A4BRT5_9GAMM</name>
<dbReference type="PANTHER" id="PTHR48090:SF10">
    <property type="entry name" value="GLUCOSYL-3-PHOSPHOGLYCERATE SYNTHASE"/>
    <property type="match status" value="1"/>
</dbReference>
<evidence type="ECO:0000256" key="2">
    <source>
        <dbReference type="ARBA" id="ARBA00006739"/>
    </source>
</evidence>
<dbReference type="HOGENOM" id="CLU_061778_0_1_6"/>
<evidence type="ECO:0000256" key="3">
    <source>
        <dbReference type="ARBA" id="ARBA00022676"/>
    </source>
</evidence>
<dbReference type="Pfam" id="PF00535">
    <property type="entry name" value="Glycos_transf_2"/>
    <property type="match status" value="1"/>
</dbReference>
<organism evidence="7 8">
    <name type="scientific">Nitrococcus mobilis Nb-231</name>
    <dbReference type="NCBI Taxonomy" id="314278"/>
    <lineage>
        <taxon>Bacteria</taxon>
        <taxon>Pseudomonadati</taxon>
        <taxon>Pseudomonadota</taxon>
        <taxon>Gammaproteobacteria</taxon>
        <taxon>Chromatiales</taxon>
        <taxon>Ectothiorhodospiraceae</taxon>
        <taxon>Nitrococcus</taxon>
    </lineage>
</organism>
<keyword evidence="8" id="KW-1185">Reference proteome</keyword>
<sequence length="316" mass="36429">MLISIIIRTLNEARYLDDLLKAVKRQEANGHESEVVLVDSGSTDGTLEIAQRHGCRIYHITREKFSFGRSLNIGCQAAHGDVLVFISGHCVPTGPEWLQNLCQPVIDRKVAYAYGRQVGDDSSCYSERRIFAKYFQPVSAIPQEGFYCNNANSALGRGAWLQYPFNEELTGLEDIDVAKRLVQAGHKIGYVADACVFHHHQESWSSVRTRFERESIALQTIMPELQLSRRDIVRYIVSSILMDWHSAFRNGQFVPSWLEIVKYRVMQYWGAYRGNHERRILSRQQKEIYFYPSISERVNFNDCFQSYRRAAANESE</sequence>
<dbReference type="PANTHER" id="PTHR48090">
    <property type="entry name" value="UNDECAPRENYL-PHOSPHATE 4-DEOXY-4-FORMAMIDO-L-ARABINOSE TRANSFERASE-RELATED"/>
    <property type="match status" value="1"/>
</dbReference>